<evidence type="ECO:0000313" key="3">
    <source>
        <dbReference type="Proteomes" id="UP000321570"/>
    </source>
</evidence>
<name>A0A564ZAR6_HYMDI</name>
<protein>
    <submittedName>
        <fullName evidence="2">Uncharacterized protein</fullName>
    </submittedName>
</protein>
<dbReference type="AlphaFoldDB" id="A0A564ZAR6"/>
<organism evidence="2 3">
    <name type="scientific">Hymenolepis diminuta</name>
    <name type="common">Rat tapeworm</name>
    <dbReference type="NCBI Taxonomy" id="6216"/>
    <lineage>
        <taxon>Eukaryota</taxon>
        <taxon>Metazoa</taxon>
        <taxon>Spiralia</taxon>
        <taxon>Lophotrochozoa</taxon>
        <taxon>Platyhelminthes</taxon>
        <taxon>Cestoda</taxon>
        <taxon>Eucestoda</taxon>
        <taxon>Cyclophyllidea</taxon>
        <taxon>Hymenolepididae</taxon>
        <taxon>Hymenolepis</taxon>
    </lineage>
</organism>
<feature type="region of interest" description="Disordered" evidence="1">
    <location>
        <begin position="61"/>
        <end position="87"/>
    </location>
</feature>
<reference evidence="2 3" key="1">
    <citation type="submission" date="2019-07" db="EMBL/GenBank/DDBJ databases">
        <authorList>
            <person name="Jastrzebski P J."/>
            <person name="Paukszto L."/>
            <person name="Jastrzebski P J."/>
        </authorList>
    </citation>
    <scope>NUCLEOTIDE SEQUENCE [LARGE SCALE GENOMIC DNA]</scope>
    <source>
        <strain evidence="2 3">WMS-il1</strain>
    </source>
</reference>
<accession>A0A564ZAR6</accession>
<dbReference type="EMBL" id="CABIJS010000697">
    <property type="protein sequence ID" value="VUZ55958.1"/>
    <property type="molecule type" value="Genomic_DNA"/>
</dbReference>
<sequence length="87" mass="9902">MADTTITSEMKRHAVIVSRKVIHSSLEIVEFLKVVRSCICKFERQLLNEKNGGELAVTRKRTEHCQHPDSPTHPLTHSITDSEHLSL</sequence>
<evidence type="ECO:0000313" key="2">
    <source>
        <dbReference type="EMBL" id="VUZ55958.1"/>
    </source>
</evidence>
<keyword evidence="3" id="KW-1185">Reference proteome</keyword>
<dbReference type="Proteomes" id="UP000321570">
    <property type="component" value="Unassembled WGS sequence"/>
</dbReference>
<evidence type="ECO:0000256" key="1">
    <source>
        <dbReference type="SAM" id="MobiDB-lite"/>
    </source>
</evidence>
<gene>
    <name evidence="2" type="ORF">WMSIL1_LOCUS13590</name>
</gene>
<proteinExistence type="predicted"/>